<feature type="domain" description="VWFD" evidence="18">
    <location>
        <begin position="1"/>
        <end position="114"/>
    </location>
</feature>
<dbReference type="Gene3D" id="2.20.100.10">
    <property type="entry name" value="Thrombospondin type-1 (TSP1) repeat"/>
    <property type="match status" value="14"/>
</dbReference>
<feature type="disulfide bond" evidence="14">
    <location>
        <begin position="1118"/>
        <end position="1136"/>
    </location>
</feature>
<reference evidence="19" key="1">
    <citation type="submission" date="2022-03" db="EMBL/GenBank/DDBJ databases">
        <title>Genomic analyses of argali, domestic sheep and their hybrids provide insights into chromosomal evolution, heterosis and genetic basis of agronomic traits.</title>
        <authorList>
            <person name="Li M."/>
        </authorList>
    </citation>
    <scope>NUCLEOTIDE SEQUENCE</scope>
    <source>
        <strain evidence="19">CAU-MHL-2022a</strain>
        <tissue evidence="19">Skin</tissue>
    </source>
</reference>
<feature type="disulfide bond" evidence="14">
    <location>
        <begin position="1055"/>
        <end position="1070"/>
    </location>
</feature>
<feature type="disulfide bond" evidence="14">
    <location>
        <begin position="1111"/>
        <end position="1123"/>
    </location>
</feature>
<dbReference type="InterPro" id="IPR006207">
    <property type="entry name" value="Cys_knot_C"/>
</dbReference>
<feature type="disulfide bond" evidence="14">
    <location>
        <begin position="1075"/>
        <end position="1087"/>
    </location>
</feature>
<dbReference type="InterPro" id="IPR001846">
    <property type="entry name" value="VWF_type-D"/>
</dbReference>
<dbReference type="CDD" id="cd00112">
    <property type="entry name" value="LDLa"/>
    <property type="match status" value="8"/>
</dbReference>
<dbReference type="Pfam" id="PF01826">
    <property type="entry name" value="TIL"/>
    <property type="match status" value="7"/>
</dbReference>
<dbReference type="FunFam" id="2.20.100.10:FF:000080">
    <property type="entry name" value="SCO-spondin"/>
    <property type="match status" value="1"/>
</dbReference>
<comment type="caution">
    <text evidence="19">The sequence shown here is derived from an EMBL/GenBank/DDBJ whole genome shotgun (WGS) entry which is preliminary data.</text>
</comment>
<keyword evidence="5" id="KW-0245">EGF-like domain</keyword>
<gene>
    <name evidence="19" type="ORF">MG293_006130</name>
</gene>
<evidence type="ECO:0000256" key="4">
    <source>
        <dbReference type="ARBA" id="ARBA00022525"/>
    </source>
</evidence>
<keyword evidence="11" id="KW-0325">Glycoprotein</keyword>
<dbReference type="InterPro" id="IPR050780">
    <property type="entry name" value="Mucin_vWF_Thrombospondin_sf"/>
</dbReference>
<feature type="disulfide bond" evidence="14">
    <location>
        <begin position="1158"/>
        <end position="1176"/>
    </location>
</feature>
<dbReference type="FunFam" id="2.20.100.10:FF:000001">
    <property type="entry name" value="semaphorin-5A isoform X1"/>
    <property type="match status" value="2"/>
</dbReference>
<dbReference type="SUPFAM" id="SSF57424">
    <property type="entry name" value="LDL receptor-like module"/>
    <property type="match status" value="8"/>
</dbReference>
<evidence type="ECO:0000256" key="7">
    <source>
        <dbReference type="ARBA" id="ARBA00022737"/>
    </source>
</evidence>
<dbReference type="FunFam" id="2.10.25.10:FF:000055">
    <property type="entry name" value="alpha-tectorin isoform X1"/>
    <property type="match status" value="2"/>
</dbReference>
<evidence type="ECO:0000313" key="20">
    <source>
        <dbReference type="Proteomes" id="UP001214576"/>
    </source>
</evidence>
<dbReference type="SMART" id="SM00215">
    <property type="entry name" value="VWC_out"/>
    <property type="match status" value="5"/>
</dbReference>
<dbReference type="Pfam" id="PF00090">
    <property type="entry name" value="TSP_1"/>
    <property type="match status" value="14"/>
</dbReference>
<keyword evidence="10 14" id="KW-1015">Disulfide bond</keyword>
<keyword evidence="7" id="KW-0677">Repeat</keyword>
<evidence type="ECO:0000259" key="16">
    <source>
        <dbReference type="PROSITE" id="PS01225"/>
    </source>
</evidence>
<feature type="domain" description="CTCK" evidence="16">
    <location>
        <begin position="3128"/>
        <end position="3223"/>
    </location>
</feature>
<proteinExistence type="inferred from homology"/>
<feature type="disulfide bond" evidence="14">
    <location>
        <begin position="1729"/>
        <end position="1744"/>
    </location>
</feature>
<dbReference type="SUPFAM" id="SSF57603">
    <property type="entry name" value="FnI-like domain"/>
    <property type="match status" value="2"/>
</dbReference>
<evidence type="ECO:0000256" key="9">
    <source>
        <dbReference type="ARBA" id="ARBA00022889"/>
    </source>
</evidence>
<keyword evidence="9" id="KW-0130">Cell adhesion</keyword>
<dbReference type="SUPFAM" id="SSF57567">
    <property type="entry name" value="Serine protease inhibitors"/>
    <property type="match status" value="6"/>
</dbReference>
<dbReference type="PROSITE" id="PS01225">
    <property type="entry name" value="CTCK_2"/>
    <property type="match status" value="1"/>
</dbReference>
<dbReference type="GO" id="GO:0005615">
    <property type="term" value="C:extracellular space"/>
    <property type="evidence" value="ECO:0007669"/>
    <property type="project" value="TreeGrafter"/>
</dbReference>
<dbReference type="PRINTS" id="PR00261">
    <property type="entry name" value="LDLRECEPTOR"/>
</dbReference>
<name>A0AAD4UC51_OVIAM</name>
<dbReference type="FunFam" id="2.20.100.10:FF:000002">
    <property type="entry name" value="Unc-5 netrin receptor C"/>
    <property type="match status" value="1"/>
</dbReference>
<dbReference type="InterPro" id="IPR036055">
    <property type="entry name" value="LDL_receptor-like_sf"/>
</dbReference>
<evidence type="ECO:0000256" key="6">
    <source>
        <dbReference type="ARBA" id="ARBA00022729"/>
    </source>
</evidence>
<dbReference type="SMART" id="SM00041">
    <property type="entry name" value="CT"/>
    <property type="match status" value="1"/>
</dbReference>
<feature type="domain" description="VWFC" evidence="17">
    <location>
        <begin position="2279"/>
        <end position="2340"/>
    </location>
</feature>
<feature type="disulfide bond" evidence="14">
    <location>
        <begin position="1717"/>
        <end position="1735"/>
    </location>
</feature>
<dbReference type="PANTHER" id="PTHR11339">
    <property type="entry name" value="EXTRACELLULAR MATRIX GLYCOPROTEIN RELATED"/>
    <property type="match status" value="1"/>
</dbReference>
<evidence type="ECO:0000256" key="15">
    <source>
        <dbReference type="SAM" id="MobiDB-lite"/>
    </source>
</evidence>
<comment type="caution">
    <text evidence="13">Lacks conserved residue(s) required for the propagation of feature annotation.</text>
</comment>
<keyword evidence="6" id="KW-0732">Signal</keyword>
<evidence type="ECO:0000256" key="14">
    <source>
        <dbReference type="PROSITE-ProRule" id="PRU00124"/>
    </source>
</evidence>
<evidence type="ECO:0000256" key="13">
    <source>
        <dbReference type="PROSITE-ProRule" id="PRU00039"/>
    </source>
</evidence>
<dbReference type="Pfam" id="PF00057">
    <property type="entry name" value="Ldl_recept_a"/>
    <property type="match status" value="8"/>
</dbReference>
<dbReference type="Pfam" id="PF08742">
    <property type="entry name" value="C8"/>
    <property type="match status" value="3"/>
</dbReference>
<sequence length="3230" mass="340802">MMGPEEVLIRGENVSVNGRLVPEGVSQLLPGLSLQWQGDWLVLSGGLGVVVRLDRSSSVSISVDRELQGQTQGLCGVYNGRPEDDFLEPGRGLAALAATFGNSWRLPDSELGCLDAVEAAQGCEDPLRDTETDTEAGRLRAEAQDVCHQLLEGPFRECHTQVPPAEYHEACLFAYCAGAPAGSGRAERLESVCATLASYAQDCAARRIAVRWRKPGFCERLCPGGQLYSDCASACPPSCSAVGEGSERSCGEECVSGCECPPGLFWDGALCVPAARCPCYRRRRRYEPGDVVRQLCNPCVCRDGRWLCAQAPCAAECAVGGDGHYVTFDGRSFSFRGRAGCRFSLVQDFAKRQLLIVLEYGDCDAGSCLQAISVSLGDILVQLRDSGAVLVDGQDVALPWSTAGGLSVSRASSSFLLLRWPGARILWGVSDSAAYITLDPHHAHQVQGLCGTFTRNQQDDFLTPAGDVETSITAFASKFQVAGKGTCSLEASTPLSPCSTHTERQVFAEVACAILHGPTFQECHGLVDREPFHLRCLAAVCGCAPGRDCLCPVLAAYARRCAQEGALPSWRNRTFCPVLCPGGQEYQECAPACGHNCGEPEDCRELDSCVAGCNCPLGLLWDPEGQCVPPNLCPCQLGARRYAPGSAAMKDCNRCVCQERGLWNCTAHRCAPPRAFCPGELVYVPGACLLTCDSPDADRPCPPGSPRGCVCPPGTVLLEERCVPPELCPCRHSGQWYLPNATIQEDCNLCVCQGRQWHCTGQQCDGRCWASGAPHYVTFDGLALTFPGACEYLLVREASGQFTVSAQNLPCGASGLTCTKALTVRLQGTIVHMLRGTRVLVQLSPQLRGRVAGLCGDFDGDASNDLRSRQGVLEPTAELAAHSWRLGPLCPEPGDLLHPCAVNAHRAGWARARCGVVLQPLFARCHVEVPPQPHYERCVYDACGCDSGGDCECLCSAIATYADECARHGIHVRWRSQELCRGICLELAACPCELGGSFFPPGTVLQKDCGNCTCRESQWLCGVDGGRCVEPEPVCAEGETPCQESGHCVPHGWLCDNQDDCGDGSDEEGCATLGCGEGQVSCSSGRCLPLVLLCDGQDDCGDGTDEQGCPCPQDSLACADGHCVPPARLCDGHPDCLDAADEESCLGQLDCAPGEVSCIDGTCLGAIRLCDGVWDCLDGADEGPGHCPLPSLPTPPAGTLPGPSAVSWETAPTPLASVSPALPCGPLDFACGSGECAPRGWRCDGEGDCADGSDESGCDQPCAPHHAPCARGPHCVAAEQLCDGVPHCPDGSDEGPGACEGLWAAGGPNQTGLPCPEYSCPDGLCIRFQQVCDGQPDCELAGTAGLSPEEQGCGAWGPWSPWEPCSQTCGPGAQGRSRRCSPPSLPVLRHCPGPERQTRACFSAACPEDGAWTSWSRWSPCSEPCGGITARHRECHPPQNGGRTCAMLPGGPPSTRETRPCPQDGCPSVTCSGELVFHACAPCPLSCDDISGQAACPTNRPCGGPGENQTVHPMATPMPAPTPSPQIGAPLITYLLPPPGGVGHRCASGECTPRGSLCNGVEDCEDGSDEEGCVPPPAGAGRIESTAWISAPSSTQPGQLPPQPSEGLAEAEADHWHPGQGSPMPPTGKGPASLGSEPHPSPGGSVQTATPSPTSQPEVQALRPEMAAVTMLPPHPMMTPEVPAARASGTMPFTVPTTALPELPASRGLCSPSQLTCGSGECLPSERRCDLQLDCQDGSDENGCGRGEAGPGQVRVLPGEGLLPRSPSLNQAHLSVPAVDCGLSSWSGWSSCSRSCGLGLAFQRRELLRLSLPGGSCPSDRLRSQPCFVQACPVAGAWAEWEAWGPCSVSCGGGHRSRRRSCVDPPPKNGGAPCPGAPQERTPCGLQPCAGGTEVPGWTRWAPWSACSRSCLIPGGGPALRSRSRLCPSPGDMSCPGEATQEEPCSPPVCLAQCPGDMVFRSAEQCRREGGPCLRLCLARGPGVECTGDCTAGCACPEGLFLHNSSCLPPSQCPCQLRGQLYAPGAVARLDSCGNCTCISGEMVCASEPCPVACGWSPWTPWSLCSRSCNVGIRRRFRAGTAPPAAFGGAACQGPNMEAEFCSLQPCGGPGGEWGPWSPCSVPCGGGYRNRTRGSGRPSPMDFSTCGLQPCAGQPTWSPWTPWSECSASCGPARRHRHRFCTGPPSAAPSSMAPPPLLASVPPLCPGLEAEEEPCLLPECDLTNCTAIEGAEYSACGPPCPRSCDDLVHCVWSCQPGCYCPPGQVLSADGTVCVQPGHCSCLDLLTGERHRPGAQLAKPDGCNYCTCSEGQLTCTDLPCPDCTGGQDLLPCGQPCPRSCEDLSPGVECQPDSTGCQQPSCGCPPGQLSQDGLCVPPTQCRCQYQPGAIGIPENQSRSAGSGLSSWESLEPGEVVTGPCDNCTCVAGILQCQEVPACSGPGLWGSWGPWEDCSVSCGGGEQLRSRRCPRPPCPGPARQSRTCRTQVCRELPLCLGPGCVAGNCSWTAWAPWEPCSRSCGVGQQRRLRAYRPPGPGGHWCPDVLTAYQERRFCNLRACPEEGCPAGMEVVSCANRCPRRCSDLQEGIVCQEDQACQQGCRCPEGLGAWTPWSPWADCPVSCGGGNQVRTRVCVASAPPRGGSPCLGPDAQSQRCGLWPCPVLPDACSWGPWGPCSRSCGLGLASRNASCPCPLAEADPACNSTSLRLDTQACYTGPCLEECVWSSWSGWTRCSCEVLVQQRYRHQRPAPRGARAGPPCTRLDGHFRPCLIGNCSEDSCAPPFEFQACGSPCTGLCATYLSPRLCQDLPPCQPGCYCPEGLLEQAGGCVPPEQCNCQHVSGEGAGVTLAPGDRLQLGCKEWTALEERWPQDTAGLSPTSAPMLASEQHRHRLCLDPETGRPWAGDPDLCTVPLSQQRLCPDPGACQDLCQWGPWRAWSPCQVPCSGGFRLRWREDRSPPGGGCRGPWAQTESCNMGPCPGESCEAQDTVPTPDCANQCPRSCIDLWDRVECLQGPCRPGCRCPPGQLVQDGRCVPVSSCRCGLPSPNASWALAPAEVVWLDCRNCTCVNGSLACSSHECPTLGPWSAWSNCSAPCGGGTTERHRSCKEGPGRALCQAQDTEQWQDCNLQPCPEEQPISCRHLTELRNLTKGACYLEQVEVNYCSGHCPSSTNVLPEEPYLQSQCDCCSYRLDPENPVRILNLRCPGGRTELVVLPVIHSCQCSACQGGDFSER</sequence>
<protein>
    <recommendedName>
        <fullName evidence="3">SCO-spondin</fullName>
    </recommendedName>
</protein>
<dbReference type="SMART" id="SM00192">
    <property type="entry name" value="LDLa"/>
    <property type="match status" value="9"/>
</dbReference>
<dbReference type="PROSITE" id="PS50092">
    <property type="entry name" value="TSP1"/>
    <property type="match status" value="15"/>
</dbReference>
<evidence type="ECO:0000256" key="10">
    <source>
        <dbReference type="ARBA" id="ARBA00023157"/>
    </source>
</evidence>
<dbReference type="PROSITE" id="PS50068">
    <property type="entry name" value="LDLRA_2"/>
    <property type="match status" value="8"/>
</dbReference>
<keyword evidence="8" id="KW-0106">Calcium</keyword>
<dbReference type="InterPro" id="IPR036084">
    <property type="entry name" value="Ser_inhib-like_sf"/>
</dbReference>
<feature type="disulfide bond" evidence="14">
    <location>
        <begin position="1710"/>
        <end position="1722"/>
    </location>
</feature>
<dbReference type="InterPro" id="IPR001007">
    <property type="entry name" value="VWF_dom"/>
</dbReference>
<dbReference type="InterPro" id="IPR000884">
    <property type="entry name" value="TSP1_rpt"/>
</dbReference>
<feature type="compositionally biased region" description="Polar residues" evidence="15">
    <location>
        <begin position="1644"/>
        <end position="1658"/>
    </location>
</feature>
<feature type="domain" description="VWFD" evidence="18">
    <location>
        <begin position="315"/>
        <end position="488"/>
    </location>
</feature>
<feature type="disulfide bond" evidence="14">
    <location>
        <begin position="1082"/>
        <end position="1100"/>
    </location>
</feature>
<dbReference type="Gene3D" id="4.10.400.10">
    <property type="entry name" value="Low-density Lipoprotein Receptor"/>
    <property type="match status" value="8"/>
</dbReference>
<evidence type="ECO:0000313" key="19">
    <source>
        <dbReference type="EMBL" id="KAI4543336.1"/>
    </source>
</evidence>
<dbReference type="PROSITE" id="PS01209">
    <property type="entry name" value="LDLRA_1"/>
    <property type="match status" value="4"/>
</dbReference>
<evidence type="ECO:0000259" key="18">
    <source>
        <dbReference type="PROSITE" id="PS51233"/>
    </source>
</evidence>
<dbReference type="SUPFAM" id="SSF82895">
    <property type="entry name" value="TSP-1 type 1 repeat"/>
    <property type="match status" value="14"/>
</dbReference>
<feature type="disulfide bond" evidence="14">
    <location>
        <begin position="1130"/>
        <end position="1145"/>
    </location>
</feature>
<feature type="disulfide bond" evidence="14">
    <location>
        <begin position="1546"/>
        <end position="1564"/>
    </location>
</feature>
<evidence type="ECO:0000256" key="3">
    <source>
        <dbReference type="ARBA" id="ARBA00020523"/>
    </source>
</evidence>
<evidence type="ECO:0000256" key="1">
    <source>
        <dbReference type="ARBA" id="ARBA00004239"/>
    </source>
</evidence>
<keyword evidence="20" id="KW-1185">Reference proteome</keyword>
<comment type="subcellular location">
    <subcellularLocation>
        <location evidence="1">Secreted</location>
        <location evidence="1">Extracellular space</location>
    </subcellularLocation>
</comment>
<feature type="disulfide bond" evidence="14">
    <location>
        <begin position="1151"/>
        <end position="1163"/>
    </location>
</feature>
<dbReference type="InterPro" id="IPR002172">
    <property type="entry name" value="LDrepeatLR_classA_rpt"/>
</dbReference>
<evidence type="ECO:0000256" key="8">
    <source>
        <dbReference type="ARBA" id="ARBA00022837"/>
    </source>
</evidence>
<dbReference type="InterPro" id="IPR014853">
    <property type="entry name" value="VWF/SSPO/ZAN-like_Cys-rich_dom"/>
</dbReference>
<dbReference type="CDD" id="cd19941">
    <property type="entry name" value="TIL"/>
    <property type="match status" value="9"/>
</dbReference>
<feature type="region of interest" description="Disordered" evidence="15">
    <location>
        <begin position="1591"/>
        <end position="1659"/>
    </location>
</feature>
<dbReference type="FunFam" id="2.10.25.10:FF:000217">
    <property type="entry name" value="SCO-spondin"/>
    <property type="match status" value="2"/>
</dbReference>
<dbReference type="EMBL" id="JAKZEL010000005">
    <property type="protein sequence ID" value="KAI4543336.1"/>
    <property type="molecule type" value="Genomic_DNA"/>
</dbReference>
<organism evidence="19 20">
    <name type="scientific">Ovis ammon polii</name>
    <dbReference type="NCBI Taxonomy" id="230172"/>
    <lineage>
        <taxon>Eukaryota</taxon>
        <taxon>Metazoa</taxon>
        <taxon>Chordata</taxon>
        <taxon>Craniata</taxon>
        <taxon>Vertebrata</taxon>
        <taxon>Euteleostomi</taxon>
        <taxon>Mammalia</taxon>
        <taxon>Eutheria</taxon>
        <taxon>Laurasiatheria</taxon>
        <taxon>Artiodactyla</taxon>
        <taxon>Ruminantia</taxon>
        <taxon>Pecora</taxon>
        <taxon>Bovidae</taxon>
        <taxon>Caprinae</taxon>
        <taxon>Ovis</taxon>
    </lineage>
</organism>
<dbReference type="Pfam" id="PF23244">
    <property type="entry name" value="VWF"/>
    <property type="match status" value="1"/>
</dbReference>
<evidence type="ECO:0000256" key="11">
    <source>
        <dbReference type="ARBA" id="ARBA00023180"/>
    </source>
</evidence>
<feature type="disulfide bond" evidence="14">
    <location>
        <begin position="1224"/>
        <end position="1236"/>
    </location>
</feature>
<evidence type="ECO:0000256" key="2">
    <source>
        <dbReference type="ARBA" id="ARBA00009456"/>
    </source>
</evidence>
<feature type="disulfide bond" evidence="14">
    <location>
        <begin position="1231"/>
        <end position="1249"/>
    </location>
</feature>
<feature type="disulfide bond" evidence="14">
    <location>
        <begin position="1243"/>
        <end position="1258"/>
    </location>
</feature>
<feature type="disulfide bond" evidence="14">
    <location>
        <begin position="1094"/>
        <end position="1109"/>
    </location>
</feature>
<evidence type="ECO:0000256" key="5">
    <source>
        <dbReference type="ARBA" id="ARBA00022536"/>
    </source>
</evidence>
<dbReference type="SMART" id="SM00216">
    <property type="entry name" value="VWD"/>
    <property type="match status" value="2"/>
</dbReference>
<comment type="similarity">
    <text evidence="2">Belongs to the thrombospondin family.</text>
</comment>
<dbReference type="PROSITE" id="PS51233">
    <property type="entry name" value="VWFD"/>
    <property type="match status" value="3"/>
</dbReference>
<dbReference type="FunFam" id="2.20.100.10:FF:000051">
    <property type="entry name" value="Cartilage intermediate layer protein 2"/>
    <property type="match status" value="1"/>
</dbReference>
<dbReference type="GO" id="GO:0007155">
    <property type="term" value="P:cell adhesion"/>
    <property type="evidence" value="ECO:0007669"/>
    <property type="project" value="UniProtKB-KW"/>
</dbReference>
<dbReference type="GO" id="GO:0031012">
    <property type="term" value="C:extracellular matrix"/>
    <property type="evidence" value="ECO:0007669"/>
    <property type="project" value="TreeGrafter"/>
</dbReference>
<dbReference type="InterPro" id="IPR036383">
    <property type="entry name" value="TSP1_rpt_sf"/>
</dbReference>
<keyword evidence="4" id="KW-0964">Secreted</keyword>
<comment type="function">
    <text evidence="12">Involved in the modulation of neuronal aggregation. May be involved in developmental events during the formation of the central nervous system.</text>
</comment>
<evidence type="ECO:0000259" key="17">
    <source>
        <dbReference type="PROSITE" id="PS50184"/>
    </source>
</evidence>
<dbReference type="SMART" id="SM00832">
    <property type="entry name" value="C8"/>
    <property type="match status" value="3"/>
</dbReference>
<dbReference type="InterPro" id="IPR023415">
    <property type="entry name" value="LDLR_class-A_CS"/>
</dbReference>
<dbReference type="FunFam" id="2.20.100.10:FF:000093">
    <property type="entry name" value="SCO-spondin-like isoform 1"/>
    <property type="match status" value="1"/>
</dbReference>
<dbReference type="InterPro" id="IPR002919">
    <property type="entry name" value="TIL_dom"/>
</dbReference>
<feature type="domain" description="VWFD" evidence="18">
    <location>
        <begin position="766"/>
        <end position="981"/>
    </location>
</feature>
<dbReference type="Proteomes" id="UP001214576">
    <property type="component" value="Unassembled WGS sequence"/>
</dbReference>
<accession>A0AAD4UC51</accession>
<dbReference type="Pfam" id="PF00094">
    <property type="entry name" value="VWD"/>
    <property type="match status" value="3"/>
</dbReference>
<dbReference type="SMART" id="SM00209">
    <property type="entry name" value="TSP1"/>
    <property type="match status" value="15"/>
</dbReference>
<dbReference type="Gene3D" id="2.10.25.10">
    <property type="entry name" value="Laminin"/>
    <property type="match status" value="9"/>
</dbReference>
<dbReference type="PANTHER" id="PTHR11339:SF396">
    <property type="entry name" value="SCO-SPONDIN"/>
    <property type="match status" value="1"/>
</dbReference>
<dbReference type="PROSITE" id="PS50184">
    <property type="entry name" value="VWFC_2"/>
    <property type="match status" value="1"/>
</dbReference>
<evidence type="ECO:0000256" key="12">
    <source>
        <dbReference type="ARBA" id="ARBA00045981"/>
    </source>
</evidence>
<feature type="disulfide bond" evidence="14">
    <location>
        <begin position="1558"/>
        <end position="1573"/>
    </location>
</feature>